<dbReference type="InterPro" id="IPR003593">
    <property type="entry name" value="AAA+_ATPase"/>
</dbReference>
<dbReference type="PROSITE" id="PS50893">
    <property type="entry name" value="ABC_TRANSPORTER_2"/>
    <property type="match status" value="1"/>
</dbReference>
<evidence type="ECO:0000256" key="2">
    <source>
        <dbReference type="ARBA" id="ARBA00022840"/>
    </source>
</evidence>
<protein>
    <submittedName>
        <fullName evidence="5">ABC transporter, ATP-binding protein</fullName>
    </submittedName>
</protein>
<dbReference type="STRING" id="1423743.FD41_GL002630"/>
<dbReference type="InterPro" id="IPR003439">
    <property type="entry name" value="ABC_transporter-like_ATP-bd"/>
</dbReference>
<evidence type="ECO:0000256" key="1">
    <source>
        <dbReference type="ARBA" id="ARBA00022741"/>
    </source>
</evidence>
<name>X0PBI6_9LACO</name>
<dbReference type="PANTHER" id="PTHR43158">
    <property type="entry name" value="SKFA PEPTIDE EXPORT ATP-BINDING PROTEIN SKFE"/>
    <property type="match status" value="1"/>
</dbReference>
<dbReference type="InterPro" id="IPR027417">
    <property type="entry name" value="P-loop_NTPase"/>
</dbReference>
<sequence>MTAAIEIKGLNYRKNMKPILSNVDLTIDTGKIVGLLGENGAGKTTLMRLIAGVAKGYKGQINVANETGIAAKKAVVSFSEQLLGFNQNMKIERIVGFYEDVYPDFSNDKYNQMAGFLQIDEDKKLSQLSKGMREKLIIGLALSRQAKVYLLDEPFAGIDSMSRKKIINSIIRWKPEDATILVSDHYVSEIASVLDEIVVIKDQTILRKRVPKKFGKNLAKALKNIMKKFMKGLRCMTNFGTLTNALTRRKVQIINHLLVIDIIAILLTILYEVIKGT</sequence>
<feature type="domain" description="ABC transporter" evidence="4">
    <location>
        <begin position="5"/>
        <end position="227"/>
    </location>
</feature>
<gene>
    <name evidence="5" type="ORF">JCM14108_2492</name>
</gene>
<evidence type="ECO:0000313" key="6">
    <source>
        <dbReference type="Proteomes" id="UP000019488"/>
    </source>
</evidence>
<organism evidence="5 6">
    <name type="scientific">Lentilactobacillus farraginis DSM 18382 = JCM 14108</name>
    <dbReference type="NCBI Taxonomy" id="1423743"/>
    <lineage>
        <taxon>Bacteria</taxon>
        <taxon>Bacillati</taxon>
        <taxon>Bacillota</taxon>
        <taxon>Bacilli</taxon>
        <taxon>Lactobacillales</taxon>
        <taxon>Lactobacillaceae</taxon>
        <taxon>Lentilactobacillus</taxon>
    </lineage>
</organism>
<reference evidence="5" key="1">
    <citation type="journal article" date="2014" name="Genome Announc.">
        <title>Draft Genome Sequences of Two Lactobacillus Strains, L. farraginis JCM 14108T and L. composti JCM 14202T, Isolated from Compost of Distilled Shochu Residue.</title>
        <authorList>
            <person name="Yuki M."/>
            <person name="Oshima K."/>
            <person name="Suda W."/>
            <person name="Kitahara M."/>
            <person name="Kitamura K."/>
            <person name="Iida T."/>
            <person name="Hattori M."/>
            <person name="Ohkuma M."/>
        </authorList>
    </citation>
    <scope>NUCLEOTIDE SEQUENCE [LARGE SCALE GENOMIC DNA]</scope>
    <source>
        <strain evidence="5">JCM 14108</strain>
    </source>
</reference>
<evidence type="ECO:0000259" key="4">
    <source>
        <dbReference type="PROSITE" id="PS50893"/>
    </source>
</evidence>
<comment type="caution">
    <text evidence="5">The sequence shown here is derived from an EMBL/GenBank/DDBJ whole genome shotgun (WGS) entry which is preliminary data.</text>
</comment>
<dbReference type="Gene3D" id="3.40.50.300">
    <property type="entry name" value="P-loop containing nucleotide triphosphate hydrolases"/>
    <property type="match status" value="1"/>
</dbReference>
<accession>X0PBI6</accession>
<dbReference type="GO" id="GO:0016887">
    <property type="term" value="F:ATP hydrolysis activity"/>
    <property type="evidence" value="ECO:0007669"/>
    <property type="project" value="InterPro"/>
</dbReference>
<evidence type="ECO:0000313" key="5">
    <source>
        <dbReference type="EMBL" id="GAF37459.1"/>
    </source>
</evidence>
<proteinExistence type="predicted"/>
<dbReference type="EMBL" id="BAKI01000034">
    <property type="protein sequence ID" value="GAF37459.1"/>
    <property type="molecule type" value="Genomic_DNA"/>
</dbReference>
<dbReference type="Proteomes" id="UP000019488">
    <property type="component" value="Unassembled WGS sequence"/>
</dbReference>
<evidence type="ECO:0000256" key="3">
    <source>
        <dbReference type="SAM" id="Phobius"/>
    </source>
</evidence>
<keyword evidence="3" id="KW-0812">Transmembrane</keyword>
<keyword evidence="2 5" id="KW-0067">ATP-binding</keyword>
<dbReference type="AlphaFoldDB" id="X0PBI6"/>
<keyword evidence="3" id="KW-1133">Transmembrane helix</keyword>
<dbReference type="eggNOG" id="COG1131">
    <property type="taxonomic scope" value="Bacteria"/>
</dbReference>
<dbReference type="Pfam" id="PF00005">
    <property type="entry name" value="ABC_tran"/>
    <property type="match status" value="1"/>
</dbReference>
<keyword evidence="1" id="KW-0547">Nucleotide-binding</keyword>
<dbReference type="PANTHER" id="PTHR43158:SF1">
    <property type="entry name" value="ABC TRANSPORTER, ATP-BINDING PROTEIN"/>
    <property type="match status" value="1"/>
</dbReference>
<dbReference type="SMART" id="SM00382">
    <property type="entry name" value="AAA"/>
    <property type="match status" value="1"/>
</dbReference>
<keyword evidence="3" id="KW-0472">Membrane</keyword>
<feature type="transmembrane region" description="Helical" evidence="3">
    <location>
        <begin position="253"/>
        <end position="274"/>
    </location>
</feature>
<dbReference type="SUPFAM" id="SSF52540">
    <property type="entry name" value="P-loop containing nucleoside triphosphate hydrolases"/>
    <property type="match status" value="1"/>
</dbReference>
<dbReference type="GO" id="GO:0005524">
    <property type="term" value="F:ATP binding"/>
    <property type="evidence" value="ECO:0007669"/>
    <property type="project" value="UniProtKB-KW"/>
</dbReference>